<protein>
    <submittedName>
        <fullName evidence="2">YoaK family protein</fullName>
    </submittedName>
</protein>
<dbReference type="Proteomes" id="UP001169862">
    <property type="component" value="Unassembled WGS sequence"/>
</dbReference>
<keyword evidence="1" id="KW-0472">Membrane</keyword>
<accession>A0AAW7XIG4</accession>
<dbReference type="RefSeq" id="WP_303548774.1">
    <property type="nucleotide sequence ID" value="NZ_JAUOPG010000002.1"/>
</dbReference>
<dbReference type="EMBL" id="JAUOPG010000002">
    <property type="protein sequence ID" value="MDO6452768.1"/>
    <property type="molecule type" value="Genomic_DNA"/>
</dbReference>
<proteinExistence type="predicted"/>
<keyword evidence="1" id="KW-0812">Transmembrane</keyword>
<feature type="transmembrane region" description="Helical" evidence="1">
    <location>
        <begin position="93"/>
        <end position="110"/>
    </location>
</feature>
<dbReference type="PANTHER" id="PTHR37314">
    <property type="entry name" value="SLR0142 PROTEIN"/>
    <property type="match status" value="1"/>
</dbReference>
<feature type="transmembrane region" description="Helical" evidence="1">
    <location>
        <begin position="44"/>
        <end position="73"/>
    </location>
</feature>
<feature type="transmembrane region" description="Helical" evidence="1">
    <location>
        <begin position="12"/>
        <end position="32"/>
    </location>
</feature>
<feature type="transmembrane region" description="Helical" evidence="1">
    <location>
        <begin position="195"/>
        <end position="214"/>
    </location>
</feature>
<dbReference type="InterPro" id="IPR010699">
    <property type="entry name" value="DUF1275"/>
</dbReference>
<feature type="transmembrane region" description="Helical" evidence="1">
    <location>
        <begin position="169"/>
        <end position="189"/>
    </location>
</feature>
<dbReference type="AlphaFoldDB" id="A0AAW7XIG4"/>
<dbReference type="Pfam" id="PF06912">
    <property type="entry name" value="DUF1275"/>
    <property type="match status" value="1"/>
</dbReference>
<sequence length="228" mass="24727">MMVSKLPRWVEYGAFILALIAGCVNAIGLLGFEHQSVSHLSGTATLLGTSLVNTSFTAALHLLMILMCFFLGASLSGFLLHGSALKLGRHYDTALLIEAVLLLGAIFLLSHELSYGHFLASAACGLQNALATTYSGAVVRTTHVTGIFTDLGIMVGEKLRGERFDKRKAILFLLIITGFIVGGVVGALLFVMWRFYALLVPAVICLMLSVWYRIYSFQALRSERADGH</sequence>
<evidence type="ECO:0000313" key="2">
    <source>
        <dbReference type="EMBL" id="MDO6452768.1"/>
    </source>
</evidence>
<evidence type="ECO:0000256" key="1">
    <source>
        <dbReference type="SAM" id="Phobius"/>
    </source>
</evidence>
<name>A0AAW7XIG4_9GAMM</name>
<dbReference type="PROSITE" id="PS51257">
    <property type="entry name" value="PROKAR_LIPOPROTEIN"/>
    <property type="match status" value="1"/>
</dbReference>
<evidence type="ECO:0000313" key="3">
    <source>
        <dbReference type="Proteomes" id="UP001169862"/>
    </source>
</evidence>
<comment type="caution">
    <text evidence="2">The sequence shown here is derived from an EMBL/GenBank/DDBJ whole genome shotgun (WGS) entry which is preliminary data.</text>
</comment>
<reference evidence="2" key="1">
    <citation type="submission" date="2023-07" db="EMBL/GenBank/DDBJ databases">
        <title>Genome content predicts the carbon catabolic preferences of heterotrophic bacteria.</title>
        <authorList>
            <person name="Gralka M."/>
        </authorList>
    </citation>
    <scope>NUCLEOTIDE SEQUENCE</scope>
    <source>
        <strain evidence="2">I2M16</strain>
    </source>
</reference>
<dbReference type="PANTHER" id="PTHR37314:SF4">
    <property type="entry name" value="UPF0700 TRANSMEMBRANE PROTEIN YOAK"/>
    <property type="match status" value="1"/>
</dbReference>
<keyword evidence="1" id="KW-1133">Transmembrane helix</keyword>
<organism evidence="2 3">
    <name type="scientific">Neptunomonas phycophila</name>
    <dbReference type="NCBI Taxonomy" id="1572645"/>
    <lineage>
        <taxon>Bacteria</taxon>
        <taxon>Pseudomonadati</taxon>
        <taxon>Pseudomonadota</taxon>
        <taxon>Gammaproteobacteria</taxon>
        <taxon>Oceanospirillales</taxon>
        <taxon>Oceanospirillaceae</taxon>
        <taxon>Neptunomonas</taxon>
    </lineage>
</organism>
<gene>
    <name evidence="2" type="ORF">Q4490_04240</name>
</gene>